<accession>A0A1S8WNR5</accession>
<gene>
    <name evidence="1" type="ORF">X801_08129</name>
</gene>
<organism evidence="1 2">
    <name type="scientific">Opisthorchis viverrini</name>
    <name type="common">Southeast Asian liver fluke</name>
    <dbReference type="NCBI Taxonomy" id="6198"/>
    <lineage>
        <taxon>Eukaryota</taxon>
        <taxon>Metazoa</taxon>
        <taxon>Spiralia</taxon>
        <taxon>Lophotrochozoa</taxon>
        <taxon>Platyhelminthes</taxon>
        <taxon>Trematoda</taxon>
        <taxon>Digenea</taxon>
        <taxon>Opisthorchiida</taxon>
        <taxon>Opisthorchiata</taxon>
        <taxon>Opisthorchiidae</taxon>
        <taxon>Opisthorchis</taxon>
    </lineage>
</organism>
<name>A0A1S8WNR5_OPIVI</name>
<evidence type="ECO:0000313" key="2">
    <source>
        <dbReference type="Proteomes" id="UP000243686"/>
    </source>
</evidence>
<dbReference type="EMBL" id="KV898986">
    <property type="protein sequence ID" value="OON16061.1"/>
    <property type="molecule type" value="Genomic_DNA"/>
</dbReference>
<proteinExistence type="predicted"/>
<protein>
    <submittedName>
        <fullName evidence="1">Uncharacterized protein</fullName>
    </submittedName>
</protein>
<dbReference type="Proteomes" id="UP000243686">
    <property type="component" value="Unassembled WGS sequence"/>
</dbReference>
<reference evidence="1 2" key="1">
    <citation type="submission" date="2015-03" db="EMBL/GenBank/DDBJ databases">
        <title>Draft genome of the nematode, Opisthorchis viverrini.</title>
        <authorList>
            <person name="Mitreva M."/>
        </authorList>
    </citation>
    <scope>NUCLEOTIDE SEQUENCE [LARGE SCALE GENOMIC DNA]</scope>
    <source>
        <strain evidence="1">Khon Kaen</strain>
    </source>
</reference>
<evidence type="ECO:0000313" key="1">
    <source>
        <dbReference type="EMBL" id="OON16061.1"/>
    </source>
</evidence>
<keyword evidence="2" id="KW-1185">Reference proteome</keyword>
<dbReference type="AlphaFoldDB" id="A0A1S8WNR5"/>
<sequence>MNPFRNPIRPMKKPRRRLNNLIVRLILLDWD</sequence>